<dbReference type="OrthoDB" id="447173at2759"/>
<feature type="coiled-coil region" evidence="19">
    <location>
        <begin position="2887"/>
        <end position="2977"/>
    </location>
</feature>
<keyword evidence="22" id="KW-1185">Reference proteome</keyword>
<dbReference type="Gene3D" id="1.10.8.1220">
    <property type="match status" value="1"/>
</dbReference>
<keyword evidence="8" id="KW-0547">Nucleotide-binding</keyword>
<dbReference type="GO" id="GO:0008104">
    <property type="term" value="P:intracellular protein localization"/>
    <property type="evidence" value="ECO:0007669"/>
    <property type="project" value="UniProtKB-ARBA"/>
</dbReference>
<comment type="subcellular location">
    <subcellularLocation>
        <location evidence="2">Cell projection</location>
        <location evidence="2">Cilium membrane</location>
        <topology evidence="2">Peripheral membrane protein</topology>
        <orientation evidence="2">Cytoplasmic side</orientation>
    </subcellularLocation>
    <subcellularLocation>
        <location evidence="1">Cytoplasm</location>
        <location evidence="1">Cytoskeleton</location>
    </subcellularLocation>
</comment>
<dbReference type="SUPFAM" id="SSF52540">
    <property type="entry name" value="P-loop containing nucleoside triphosphate hydrolases"/>
    <property type="match status" value="3"/>
</dbReference>
<dbReference type="GO" id="GO:0060170">
    <property type="term" value="C:ciliary membrane"/>
    <property type="evidence" value="ECO:0007669"/>
    <property type="project" value="UniProtKB-SubCell"/>
</dbReference>
<dbReference type="Pfam" id="PF12780">
    <property type="entry name" value="AAA_8"/>
    <property type="match status" value="1"/>
</dbReference>
<evidence type="ECO:0000256" key="15">
    <source>
        <dbReference type="ARBA" id="ARBA00023175"/>
    </source>
</evidence>
<dbReference type="Pfam" id="PF18198">
    <property type="entry name" value="AAA_lid_11"/>
    <property type="match status" value="1"/>
</dbReference>
<dbReference type="OMA" id="WCKERVS"/>
<dbReference type="InterPro" id="IPR035706">
    <property type="entry name" value="AAA_9"/>
</dbReference>
<dbReference type="FunCoup" id="E9H1C9">
    <property type="interactions" value="118"/>
</dbReference>
<evidence type="ECO:0000256" key="2">
    <source>
        <dbReference type="ARBA" id="ARBA00004522"/>
    </source>
</evidence>
<dbReference type="Pfam" id="PF08385">
    <property type="entry name" value="DHC_N1"/>
    <property type="match status" value="1"/>
</dbReference>
<dbReference type="GO" id="GO:0005874">
    <property type="term" value="C:microtubule"/>
    <property type="evidence" value="ECO:0007669"/>
    <property type="project" value="UniProtKB-KW"/>
</dbReference>
<dbReference type="Gene3D" id="1.20.58.1120">
    <property type="match status" value="1"/>
</dbReference>
<evidence type="ECO:0000256" key="12">
    <source>
        <dbReference type="ARBA" id="ARBA00023054"/>
    </source>
</evidence>
<dbReference type="Pfam" id="PF12777">
    <property type="entry name" value="MT"/>
    <property type="match status" value="1"/>
</dbReference>
<feature type="coiled-coil region" evidence="19">
    <location>
        <begin position="3204"/>
        <end position="3238"/>
    </location>
</feature>
<keyword evidence="5" id="KW-1003">Cell membrane</keyword>
<gene>
    <name evidence="21" type="ORF">DAPPUDRAFT_324408</name>
</gene>
<dbReference type="Gene3D" id="6.10.140.1060">
    <property type="match status" value="1"/>
</dbReference>
<dbReference type="InterPro" id="IPR042222">
    <property type="entry name" value="Dynein_2_N"/>
</dbReference>
<dbReference type="GO" id="GO:0005524">
    <property type="term" value="F:ATP binding"/>
    <property type="evidence" value="ECO:0007669"/>
    <property type="project" value="UniProtKB-KW"/>
</dbReference>
<dbReference type="InterPro" id="IPR024743">
    <property type="entry name" value="Dynein_HC_stalk"/>
</dbReference>
<dbReference type="STRING" id="6669.E9H1C9"/>
<keyword evidence="4" id="KW-0217">Developmental protein</keyword>
<dbReference type="InterPro" id="IPR054354">
    <property type="entry name" value="DYNC2H1-like_lid"/>
</dbReference>
<dbReference type="InterPro" id="IPR043157">
    <property type="entry name" value="Dynein_AAA1S"/>
</dbReference>
<dbReference type="Gene3D" id="1.20.920.30">
    <property type="match status" value="1"/>
</dbReference>
<keyword evidence="9" id="KW-0970">Cilium biogenesis/degradation</keyword>
<dbReference type="FunFam" id="1.10.8.710:FF:000001">
    <property type="entry name" value="Dynein axonemal heavy chain 2"/>
    <property type="match status" value="1"/>
</dbReference>
<evidence type="ECO:0000256" key="13">
    <source>
        <dbReference type="ARBA" id="ARBA00023069"/>
    </source>
</evidence>
<dbReference type="Pfam" id="PF21264">
    <property type="entry name" value="DYNC2H1_AAA_dom"/>
    <property type="match status" value="1"/>
</dbReference>
<dbReference type="KEGG" id="dpx:DAPPUDRAFT_324408"/>
<evidence type="ECO:0000256" key="10">
    <source>
        <dbReference type="ARBA" id="ARBA00022840"/>
    </source>
</evidence>
<dbReference type="InterPro" id="IPR013594">
    <property type="entry name" value="Dynein_heavy_tail"/>
</dbReference>
<dbReference type="InterPro" id="IPR003593">
    <property type="entry name" value="AAA+_ATPase"/>
</dbReference>
<dbReference type="Pfam" id="PF18199">
    <property type="entry name" value="Dynein_C"/>
    <property type="match status" value="1"/>
</dbReference>
<dbReference type="FunFam" id="1.20.920.20:FF:000002">
    <property type="entry name" value="Cytoplasmic dynein 1 heavy chain"/>
    <property type="match status" value="1"/>
</dbReference>
<dbReference type="InterPro" id="IPR004273">
    <property type="entry name" value="Dynein_heavy_D6_P-loop"/>
</dbReference>
<dbReference type="FunFam" id="3.40.50.300:FF:000071">
    <property type="entry name" value="Cytoplasmic dynein heavy chain 1"/>
    <property type="match status" value="1"/>
</dbReference>
<dbReference type="InParanoid" id="E9H1C9"/>
<keyword evidence="14" id="KW-0472">Membrane</keyword>
<dbReference type="FunFam" id="3.20.180.20:FF:000002">
    <property type="entry name" value="Cytoplasmic dynein heavy chain 1"/>
    <property type="match status" value="1"/>
</dbReference>
<dbReference type="InterPro" id="IPR042219">
    <property type="entry name" value="AAA_lid_11_sf"/>
</dbReference>
<evidence type="ECO:0000256" key="9">
    <source>
        <dbReference type="ARBA" id="ARBA00022794"/>
    </source>
</evidence>
<dbReference type="Gene3D" id="1.20.140.100">
    <property type="entry name" value="Dynein heavy chain, N-terminal domain 2"/>
    <property type="match status" value="1"/>
</dbReference>
<dbReference type="InterPro" id="IPR027417">
    <property type="entry name" value="P-loop_NTPase"/>
</dbReference>
<evidence type="ECO:0000256" key="6">
    <source>
        <dbReference type="ARBA" id="ARBA00022490"/>
    </source>
</evidence>
<dbReference type="GO" id="GO:0005868">
    <property type="term" value="C:cytoplasmic dynein complex"/>
    <property type="evidence" value="ECO:0000318"/>
    <property type="project" value="GO_Central"/>
</dbReference>
<dbReference type="InterPro" id="IPR041228">
    <property type="entry name" value="Dynein_C"/>
</dbReference>
<dbReference type="InterPro" id="IPR041658">
    <property type="entry name" value="AAA_lid_11"/>
</dbReference>
<feature type="domain" description="AAA+ ATPase" evidence="20">
    <location>
        <begin position="1801"/>
        <end position="1956"/>
    </location>
</feature>
<protein>
    <recommendedName>
        <fullName evidence="18">Cytoplasmic dynein 2 heavy chain 1</fullName>
    </recommendedName>
</protein>
<evidence type="ECO:0000256" key="19">
    <source>
        <dbReference type="SAM" id="Coils"/>
    </source>
</evidence>
<organism evidence="21 22">
    <name type="scientific">Daphnia pulex</name>
    <name type="common">Water flea</name>
    <dbReference type="NCBI Taxonomy" id="6669"/>
    <lineage>
        <taxon>Eukaryota</taxon>
        <taxon>Metazoa</taxon>
        <taxon>Ecdysozoa</taxon>
        <taxon>Arthropoda</taxon>
        <taxon>Crustacea</taxon>
        <taxon>Branchiopoda</taxon>
        <taxon>Diplostraca</taxon>
        <taxon>Cladocera</taxon>
        <taxon>Anomopoda</taxon>
        <taxon>Daphniidae</taxon>
        <taxon>Daphnia</taxon>
    </lineage>
</organism>
<dbReference type="Gene3D" id="1.10.8.720">
    <property type="entry name" value="Region D6 of dynein motor"/>
    <property type="match status" value="1"/>
</dbReference>
<name>E9H1C9_DAPPU</name>
<dbReference type="GO" id="GO:0008569">
    <property type="term" value="F:minus-end-directed microtubule motor activity"/>
    <property type="evidence" value="ECO:0000318"/>
    <property type="project" value="GO_Central"/>
</dbReference>
<dbReference type="InterPro" id="IPR049400">
    <property type="entry name" value="DYNC2H1_AAA_dom"/>
</dbReference>
<evidence type="ECO:0000256" key="14">
    <source>
        <dbReference type="ARBA" id="ARBA00023136"/>
    </source>
</evidence>
<accession>E9H1C9</accession>
<dbReference type="Pfam" id="PF08393">
    <property type="entry name" value="DHC_N2"/>
    <property type="match status" value="1"/>
</dbReference>
<dbReference type="PANTHER" id="PTHR45703">
    <property type="entry name" value="DYNEIN HEAVY CHAIN"/>
    <property type="match status" value="1"/>
</dbReference>
<keyword evidence="7" id="KW-0493">Microtubule</keyword>
<evidence type="ECO:0000256" key="1">
    <source>
        <dbReference type="ARBA" id="ARBA00004245"/>
    </source>
</evidence>
<dbReference type="Pfam" id="PF12781">
    <property type="entry name" value="AAA_9"/>
    <property type="match status" value="1"/>
</dbReference>
<dbReference type="GO" id="GO:0097729">
    <property type="term" value="C:9+2 motile cilium"/>
    <property type="evidence" value="ECO:0000318"/>
    <property type="project" value="GO_Central"/>
</dbReference>
<dbReference type="SMART" id="SM00382">
    <property type="entry name" value="AAA"/>
    <property type="match status" value="3"/>
</dbReference>
<dbReference type="GO" id="GO:0035721">
    <property type="term" value="P:intraciliary retrograde transport"/>
    <property type="evidence" value="ECO:0000318"/>
    <property type="project" value="GO_Central"/>
</dbReference>
<dbReference type="Pfam" id="PF12775">
    <property type="entry name" value="AAA_7"/>
    <property type="match status" value="1"/>
</dbReference>
<dbReference type="InterPro" id="IPR013602">
    <property type="entry name" value="Dynein_heavy_linker"/>
</dbReference>
<keyword evidence="13" id="KW-0969">Cilium</keyword>
<keyword evidence="15" id="KW-0505">Motor protein</keyword>
<dbReference type="Gene3D" id="3.40.50.300">
    <property type="entry name" value="P-loop containing nucleotide triphosphate hydrolases"/>
    <property type="match status" value="5"/>
</dbReference>
<dbReference type="FunFam" id="3.10.490.20:FF:000007">
    <property type="entry name" value="Dynein cytoplasmic 2 heavy chain 1"/>
    <property type="match status" value="1"/>
</dbReference>
<evidence type="ECO:0000313" key="22">
    <source>
        <dbReference type="Proteomes" id="UP000000305"/>
    </source>
</evidence>
<feature type="domain" description="AAA+ ATPase" evidence="20">
    <location>
        <begin position="1514"/>
        <end position="1653"/>
    </location>
</feature>
<keyword evidence="16" id="KW-0206">Cytoskeleton</keyword>
<dbReference type="Gene3D" id="1.20.920.20">
    <property type="match status" value="1"/>
</dbReference>
<dbReference type="FunFam" id="3.40.50.300:FF:000598">
    <property type="entry name" value="Dynein cytoplasmic 2 heavy chain 1"/>
    <property type="match status" value="1"/>
</dbReference>
<comment type="similarity">
    <text evidence="3">Belongs to the dynein heavy chain family.</text>
</comment>
<evidence type="ECO:0000256" key="16">
    <source>
        <dbReference type="ARBA" id="ARBA00023212"/>
    </source>
</evidence>
<dbReference type="GO" id="GO:0060271">
    <property type="term" value="P:cilium assembly"/>
    <property type="evidence" value="ECO:0000318"/>
    <property type="project" value="GO_Central"/>
</dbReference>
<dbReference type="FunFam" id="1.20.58.1120:FF:000019">
    <property type="entry name" value="Dynein heavy chain, putative"/>
    <property type="match status" value="1"/>
</dbReference>
<keyword evidence="10" id="KW-0067">ATP-binding</keyword>
<dbReference type="HOGENOM" id="CLU_000038_7_2_1"/>
<dbReference type="InterPro" id="IPR026983">
    <property type="entry name" value="DHC"/>
</dbReference>
<dbReference type="Pfam" id="PF12774">
    <property type="entry name" value="AAA_6"/>
    <property type="match status" value="1"/>
</dbReference>
<feature type="coiled-coil region" evidence="19">
    <location>
        <begin position="2685"/>
        <end position="2712"/>
    </location>
</feature>
<dbReference type="Pfam" id="PF03028">
    <property type="entry name" value="Dynein_heavy"/>
    <property type="match status" value="1"/>
</dbReference>
<evidence type="ECO:0000256" key="17">
    <source>
        <dbReference type="ARBA" id="ARBA00023273"/>
    </source>
</evidence>
<dbReference type="GO" id="GO:0060294">
    <property type="term" value="P:cilium movement involved in cell motility"/>
    <property type="evidence" value="ECO:0000318"/>
    <property type="project" value="GO_Central"/>
</dbReference>
<evidence type="ECO:0000259" key="20">
    <source>
        <dbReference type="SMART" id="SM00382"/>
    </source>
</evidence>
<dbReference type="Gene3D" id="3.10.490.20">
    <property type="match status" value="1"/>
</dbReference>
<evidence type="ECO:0000256" key="3">
    <source>
        <dbReference type="ARBA" id="ARBA00008887"/>
    </source>
</evidence>
<dbReference type="InterPro" id="IPR042228">
    <property type="entry name" value="Dynein_linker_3"/>
</dbReference>
<dbReference type="FunFam" id="3.40.50.300:FF:000706">
    <property type="entry name" value="Cytoplasmic dynein 2 heavy chain 1"/>
    <property type="match status" value="1"/>
</dbReference>
<reference evidence="21 22" key="1">
    <citation type="journal article" date="2011" name="Science">
        <title>The ecoresponsive genome of Daphnia pulex.</title>
        <authorList>
            <person name="Colbourne J.K."/>
            <person name="Pfrender M.E."/>
            <person name="Gilbert D."/>
            <person name="Thomas W.K."/>
            <person name="Tucker A."/>
            <person name="Oakley T.H."/>
            <person name="Tokishita S."/>
            <person name="Aerts A."/>
            <person name="Arnold G.J."/>
            <person name="Basu M.K."/>
            <person name="Bauer D.J."/>
            <person name="Caceres C.E."/>
            <person name="Carmel L."/>
            <person name="Casola C."/>
            <person name="Choi J.H."/>
            <person name="Detter J.C."/>
            <person name="Dong Q."/>
            <person name="Dusheyko S."/>
            <person name="Eads B.D."/>
            <person name="Frohlich T."/>
            <person name="Geiler-Samerotte K.A."/>
            <person name="Gerlach D."/>
            <person name="Hatcher P."/>
            <person name="Jogdeo S."/>
            <person name="Krijgsveld J."/>
            <person name="Kriventseva E.V."/>
            <person name="Kultz D."/>
            <person name="Laforsch C."/>
            <person name="Lindquist E."/>
            <person name="Lopez J."/>
            <person name="Manak J.R."/>
            <person name="Muller J."/>
            <person name="Pangilinan J."/>
            <person name="Patwardhan R.P."/>
            <person name="Pitluck S."/>
            <person name="Pritham E.J."/>
            <person name="Rechtsteiner A."/>
            <person name="Rho M."/>
            <person name="Rogozin I.B."/>
            <person name="Sakarya O."/>
            <person name="Salamov A."/>
            <person name="Schaack S."/>
            <person name="Shapiro H."/>
            <person name="Shiga Y."/>
            <person name="Skalitzky C."/>
            <person name="Smith Z."/>
            <person name="Souvorov A."/>
            <person name="Sung W."/>
            <person name="Tang Z."/>
            <person name="Tsuchiya D."/>
            <person name="Tu H."/>
            <person name="Vos H."/>
            <person name="Wang M."/>
            <person name="Wolf Y.I."/>
            <person name="Yamagata H."/>
            <person name="Yamada T."/>
            <person name="Ye Y."/>
            <person name="Shaw J.R."/>
            <person name="Andrews J."/>
            <person name="Crease T.J."/>
            <person name="Tang H."/>
            <person name="Lucas S.M."/>
            <person name="Robertson H.M."/>
            <person name="Bork P."/>
            <person name="Koonin E.V."/>
            <person name="Zdobnov E.M."/>
            <person name="Grigoriev I.V."/>
            <person name="Lynch M."/>
            <person name="Boore J.L."/>
        </authorList>
    </citation>
    <scope>NUCLEOTIDE SEQUENCE [LARGE SCALE GENOMIC DNA]</scope>
</reference>
<evidence type="ECO:0000256" key="8">
    <source>
        <dbReference type="ARBA" id="ARBA00022741"/>
    </source>
</evidence>
<evidence type="ECO:0000256" key="7">
    <source>
        <dbReference type="ARBA" id="ARBA00022701"/>
    </source>
</evidence>
<keyword evidence="17" id="KW-0966">Cell projection</keyword>
<evidence type="ECO:0000256" key="4">
    <source>
        <dbReference type="ARBA" id="ARBA00022473"/>
    </source>
</evidence>
<dbReference type="eggNOG" id="KOG3595">
    <property type="taxonomic scope" value="Eukaryota"/>
</dbReference>
<dbReference type="Gene3D" id="3.20.180.20">
    <property type="entry name" value="Dynein heavy chain, N-terminal domain 2"/>
    <property type="match status" value="1"/>
</dbReference>
<evidence type="ECO:0000256" key="18">
    <source>
        <dbReference type="ARBA" id="ARBA00023902"/>
    </source>
</evidence>
<feature type="domain" description="AAA+ ATPase" evidence="20">
    <location>
        <begin position="2107"/>
        <end position="2337"/>
    </location>
</feature>
<dbReference type="Pfam" id="PF22597">
    <property type="entry name" value="DYN_lid"/>
    <property type="match status" value="1"/>
</dbReference>
<keyword evidence="6" id="KW-0963">Cytoplasm</keyword>
<dbReference type="InterPro" id="IPR043160">
    <property type="entry name" value="Dynein_C_barrel"/>
</dbReference>
<evidence type="ECO:0000256" key="5">
    <source>
        <dbReference type="ARBA" id="ARBA00022475"/>
    </source>
</evidence>
<keyword evidence="11" id="KW-0243">Dynein</keyword>
<evidence type="ECO:0000313" key="21">
    <source>
        <dbReference type="EMBL" id="EFX74422.1"/>
    </source>
</evidence>
<dbReference type="GO" id="GO:0045505">
    <property type="term" value="F:dynein intermediate chain binding"/>
    <property type="evidence" value="ECO:0000318"/>
    <property type="project" value="GO_Central"/>
</dbReference>
<dbReference type="PANTHER" id="PTHR45703:SF22">
    <property type="entry name" value="DYNEIN CYTOPLASMIC 2 HEAVY CHAIN 1"/>
    <property type="match status" value="1"/>
</dbReference>
<dbReference type="FunFam" id="1.10.8.720:FF:000003">
    <property type="entry name" value="Cytoplasmic dynein heavy chain 2"/>
    <property type="match status" value="1"/>
</dbReference>
<dbReference type="InterPro" id="IPR035699">
    <property type="entry name" value="AAA_6"/>
</dbReference>
<dbReference type="GO" id="GO:0051959">
    <property type="term" value="F:dynein light intermediate chain binding"/>
    <property type="evidence" value="ECO:0000318"/>
    <property type="project" value="GO_Central"/>
</dbReference>
<dbReference type="Gene3D" id="1.10.8.710">
    <property type="match status" value="1"/>
</dbReference>
<dbReference type="EMBL" id="GL732583">
    <property type="protein sequence ID" value="EFX74422.1"/>
    <property type="molecule type" value="Genomic_DNA"/>
</dbReference>
<keyword evidence="12 19" id="KW-0175">Coiled coil</keyword>
<dbReference type="Gene3D" id="1.20.1270.280">
    <property type="match status" value="1"/>
</dbReference>
<dbReference type="Proteomes" id="UP000000305">
    <property type="component" value="Unassembled WGS sequence"/>
</dbReference>
<proteinExistence type="inferred from homology"/>
<evidence type="ECO:0000256" key="11">
    <source>
        <dbReference type="ARBA" id="ARBA00023017"/>
    </source>
</evidence>
<dbReference type="InterPro" id="IPR024317">
    <property type="entry name" value="Dynein_heavy_chain_D4_dom"/>
</dbReference>
<dbReference type="GO" id="GO:0005930">
    <property type="term" value="C:axoneme"/>
    <property type="evidence" value="ECO:0000318"/>
    <property type="project" value="GO_Central"/>
</dbReference>
<sequence>MDGTANDHFNYNRLQTPQTNNVDAELQNWKNICKNSQEMEERRRANTFIRAIEPIVEEIKALESFRLREMEDSANSILGCIDDLWKLEDYKYPQDQMDHLLNISSACFAEAIAKKLKNSSIWMPNSTSHTHLAQALTGCNAWINECHRMTSLFWKNDMYHPWKGEPFLSLNVVKLRDRINQINSILQVISLAAQLIPSSKHDLLDPNYLFEGFQALDGMSSPNSLLDNAGWKAAVTQFNDHFTQAEKEAGSALRPRLTSASSAPLQLLDSLLEFKELVQRPRIRRELESEGRALMNYTKTWLEKLRRDLATAKVNIGSNSSSKVPETLREINAIRHLETQVTNIQKGVQIFANDMEEAKNLDQESRNLLSEIKDQINEIFDDWSRNILAGIRDESLSLSSDSPVMSFDENKLMIINYDPRLINFVEEVRLLSSMGFKMAPQIMRNSKLAEDFMQQAKSLEEIATFHNNIGDSMMPCLKPLMLEAAIGLSALVQEQNVVTWAQAENVNSYIRRLQQAVQRLTALHQQLTMCHEKIQEKVLKLFDIDLMTQQQKWKDSLREVRLLFGTVEAQGFHNSYAWRLYWDYQLYKAVECQYLLHLDELHTNVSDIHIELDFKKQNLLFKPSIEDIRREYYTKLRKFLSLPLHFKGFLEQPGAPSLFPKIVEKHANRFSQVYAASGKVFKELDQFQDQFKIWIVPALVDLDTLFERQLNEPQDWDLAFQAAKKKKEEMSGLSSDDERVGCFVISLTPLHREIEYIQRRYWDAITSSLYTSIHKDATAIETFISNATVVLNVQLHDVDELSQASSDFNELLRTTPEITRLMKKAETKAQVLSRWTQDSVEIFTQVCTKWENFNTLLSRHKQDINQQLDSLKSNSQSQIIKFTSEIDQFYQRWQQEQPPDRLDMTNLDQYVKLLRKSRREWNELMENQIRLNVNLEKVGEKPVELSVITEIEGEIAQRERIWSLYQSFTEELDEMGHEDWLLSRNKIVKLDEYLETWMNRLNESEDKSPIIDWLKNQIEQHKAFIPVLKLARGETFTERHWAEFLKITGLSTTSIEQVTLEDLLRAQTVLSQNFNELKELNSRAAGESLVRQALVELEQWEVESHWTLAQHVDSNGIQLFIIKEFKELLNKVGENMSLIQSVKDSSYYQAYSDRIMLWETKMTDLDFYLRHLSQIQIKWLYLEPVFNRGALLKDAGRFRRLDADFRFIITEIKRDSRVTSILRITNLRSLVTSLLDQVGRCQKSLFEFLEDKRSKFARFYFLGDEDLLDIVGQAATRPSVVQPHLKKLFAGIHSVLFSNDQRYIVAVASLEGERVELKSPVSVSSEPVEMWLNRLVSETRSTLQAMLRNCVQERQRDATDLSRFPTQILCLAEAIVFTERCEKAISSSPGALSKLKSDYQNQLASYTSAPLLQSSGSDEQGVIVLKLQALIMDIIHYIDVIKQILDARCRSTNDWAWKKQLRFYLKDGVAAAQMASTEVEYTYEYQGNVAKLVHTPLTDKCYLTLTLALRMGLGGNPYGPAGTGKTESVKALGSLLGRQVLVFNCDEGLDVKSMGRIFVGLAKSGAWGCFDEFNRLDENTLSTVSTLIQAIQLSLKNKSHVVTLLGTQVDINPHTGIFVTLNPAGKEYGGRQKLPDNLKLLFRPVVMSEPDIELIAEVILYSQGFRDAQIIGKKLVDVFRLAQKLLSRQQHYDWGLRALKSVLRTAGDGLRSSLATSISDDVEYTTVVRALNFNTLSKLTTVDSTLFLGLVADIFPTAQQSHDPAHAHLVDVIATCCQDMGLVPLDRQVKKILEVYEQAKQRMGVVIVGPPQTGKSTVCAILKKVLQQQKRKVQAYTLNPKAISRIHLLGLIDPATREWTDGVLTKIARLVVSDAEITSWVVCDGDIDPEWIEALNSVLDDNRLLTMASGERIKFGPDVNFIFETHDLTYASPATISRMGVVFFSEDDMDFHIVIRSWLLEQPSEVQKSLQSLIDSYFYKALEWISKNGEVVVPVSTLTTIRGILSHLTCCKTKKQFVNGLLKGGGANLTSQSLIQFGQMILSMCAEKAPDMENPFLCRYDSKLDALVTLDSNVLDSTHWNNDEQNLLVPTTNLLVTYEMIQPWFDNKEHVLVVGPEACGKSLLVEHCLRQMRSTRIVIFHCTASTTPQNVLHKLLQNSIIVSSSNGQVLVAREASTLVLYLKDLNIVMPDKWGTCQLTAFLEQVINYKGCYDNNGEWLVMDNIQLVCTLNLNHSQGRFQLNSRFISLLRVAVVGEPLLRELELLTFSYLSASFKREKAVVADRLLQKITSFMVHFDGEMRRNVVPTNNFQILFTTRHLTSWAEGLARYEIRWEDSNAVVMALGYEACRIYRDKFVSDEQRTQFDGLSNQLFNEEWKTSTQTSGGTLYTTYRSKKHGLIPVTLSEWEKIVKKTLQQYGRENEPLDVEMLLELLQAVVRADRVLSDPSGRSLLLIGRSGVGRHTSIKLLSVMHHARVMTPFPGRNYGRKQFTNDLKSAMHAAGVDGDLVYFVLEDHHVTDSNFYALIDSLLASGEVPGMYTSEEIEALLAPLKEVAADEGYGGSLFSFYAQRVKNRLRVIFIIDCAQPTYETVLETHPSMYKYSDAIWMENWTKISMTAVAARILKDERAVQELDKSVHIYESLDASLKCPRRYVSFIQTFSSICGKKTDRIFEQQQRIQTGVSKLSDARELVAQLQAEAGQQEQLLAQKQMEAQAALQKITDTIQSAGVKRDEMQDLRSTIANENVALTTRKEAIDQELAEIEPLLMEARAAVSDIRNEALSEIRSLRAPPEVIRDILEGVLRLMGILDTSWTSMKSFLAKRGIKEEIRSFDARKISGESRRAVEQLLARRKESFDDRVAKRASAAAAPLASWVRANVSYSRVLERITPLEQEQANLRRNLQAAEDSMTRLATGLDDVDKQVAILRDQLSASTREASEIEIGLKKARETLSVSQNLVLELADEYDRWRLQLEELEHDRHNVAFYALLAAAFINFLSCSTEDDRKSSLSRWLAQLQLHPAKSETEAEKSIFSLKKFLTSEQELMLWRSEGLAADDLAVDNALAILQGTLYPHVLDSTGVSIRWIATHFKSMTVEITSQGDEHFANILDLAIRFGKILIVQDVDNIDPILFPILRNDYVIQGVRKLVRLGDKLVDWNDNFRLFLFSRSTGLVPSPQSNALVNTINFNTTQAGLSEQLVALTVKFENPELEQRKKQLLEQEEQLKLQLAQLEEKLLQTLGNSTGNILENSDVLTSLRQLKQSSATIGKSLRESLELQYSLEKERSTYNELAQFGSRLFFAIRELSKLNVCYQFSVQAFMHIFLKNLDSKNIENGPEKMGFIRQRLLKTVYTMVSRALFKPDKMVAALHIVREMYPHIFQSNEWELFVGLKSGRIQSKQMELPGWIDESRALNVSAIKVIFPSIFSALHVEDAALWTKSSTTIPSVISQVLSPFQQVLVVQAIYPDKLINTLTQFLSRTLELTELFPATSSLRTILNETSSTEPILVLLPCDGSGAYDMTVELEELARDTLGENCLVEIAMGTDETEKATESVMQAARNGHWTCLKNIHLVSSWLPVLDRLMNELNQEDGGLHVNFRLWMTAEPVSTLPVSLLQRCKKIVSEAPQGMKRNLNRIFEAWNPSSLPSSPIHMQALFVLAWFHAVVQERRNYVPQGWLKKHEFNESDLRASTELLDQVFKEIDNSGNRWEYVNGLLLNVIYGGRIDNNFDLRILRSYLTQYFNDDVLGKDRSPINEEISVPLSKNLRDYVALVRHLPETDKSAYFGLPPNIDVTVQYNESVYLSARLKAFYQASVQPSAGDVKLLMNKLAPIFSAWKSLLQGTTLLSMKDSNSSSTSVPSNPLAAFIAAESSLALRLIQTVHQSLAAMNRFLKSGMPLPFSLMESASEITLMKTPKSWYTLWEGPLQVEQYLRSLVKRARALAEIWLPAVQKNQLLSAVLDISELMNPEAFFSVHRQHSAREMGISMDSLQLLVSWNKSSQPTNYSQTSVDISTATLSGIYIQGARMTSAVGMEECFVETPSWNPIPPCFLSWVPLEDANSRANGLHSVKVPLYVDEERQRLITVLDIPFGSGIIDDWYRAGIALSLKD</sequence>